<evidence type="ECO:0000256" key="1">
    <source>
        <dbReference type="ARBA" id="ARBA00003128"/>
    </source>
</evidence>
<reference evidence="7 8" key="1">
    <citation type="journal article" date="2007" name="J. Bacteriol.">
        <title>The complete genome sequence of Roseobacter denitrificans reveals a mixotrophic rather than photosynthetic metabolism.</title>
        <authorList>
            <person name="Swingley W.D."/>
            <person name="Sadekar S."/>
            <person name="Mastrian S.D."/>
            <person name="Matthies H.J."/>
            <person name="Hao J."/>
            <person name="Ramos H."/>
            <person name="Acharya C.R."/>
            <person name="Conrad A.L."/>
            <person name="Taylor H.L."/>
            <person name="Dejesa L.C."/>
            <person name="Shah M.K."/>
            <person name="O'huallachain M.E."/>
            <person name="Lince M.T."/>
            <person name="Blankenship R.E."/>
            <person name="Beatty J.T."/>
            <person name="Touchman J.W."/>
        </authorList>
    </citation>
    <scope>NUCLEOTIDE SEQUENCE [LARGE SCALE GENOMIC DNA]</scope>
    <source>
        <strain evidence="8">ATCC 33942 / OCh 114</strain>
    </source>
</reference>
<dbReference type="HOGENOM" id="CLU_196699_0_0_5"/>
<keyword evidence="3" id="KW-0602">Photosynthesis</keyword>
<evidence type="ECO:0000256" key="2">
    <source>
        <dbReference type="ARBA" id="ARBA00009920"/>
    </source>
</evidence>
<dbReference type="eggNOG" id="ENOG5031AE1">
    <property type="taxonomic scope" value="Bacteria"/>
</dbReference>
<dbReference type="AlphaFoldDB" id="Q16DV0"/>
<dbReference type="PIRSF" id="PIRSF005825">
    <property type="entry name" value="PufQ"/>
    <property type="match status" value="1"/>
</dbReference>
<gene>
    <name evidence="7" type="primary">pufQ</name>
    <name evidence="7" type="ordered locus">RD1_0108</name>
</gene>
<evidence type="ECO:0000256" key="5">
    <source>
        <dbReference type="ARBA" id="ARBA00023181"/>
    </source>
</evidence>
<sequence length="77" mass="8701">MMDTTVQAPAHSREHVKRKNGVEFSVYFAIIFVATLPLATLTWAMHAIKSRSFTDKGPMARAWSQARIITPMIFSAY</sequence>
<keyword evidence="6" id="KW-1133">Transmembrane helix</keyword>
<protein>
    <submittedName>
        <fullName evidence="7">Protein pufQ</fullName>
    </submittedName>
</protein>
<name>Q16DV0_ROSDO</name>
<keyword evidence="4" id="KW-0149">Chlorophyll biosynthesis</keyword>
<keyword evidence="6" id="KW-0472">Membrane</keyword>
<keyword evidence="6" id="KW-0812">Transmembrane</keyword>
<dbReference type="Pfam" id="PF05398">
    <property type="entry name" value="PufQ"/>
    <property type="match status" value="1"/>
</dbReference>
<evidence type="ECO:0000256" key="4">
    <source>
        <dbReference type="ARBA" id="ARBA00023171"/>
    </source>
</evidence>
<evidence type="ECO:0000256" key="3">
    <source>
        <dbReference type="ARBA" id="ARBA00022531"/>
    </source>
</evidence>
<evidence type="ECO:0000313" key="7">
    <source>
        <dbReference type="EMBL" id="ABG29843.1"/>
    </source>
</evidence>
<accession>Q16DV0</accession>
<dbReference type="STRING" id="375451.RD1_0108"/>
<evidence type="ECO:0000256" key="6">
    <source>
        <dbReference type="SAM" id="Phobius"/>
    </source>
</evidence>
<dbReference type="GO" id="GO:0015979">
    <property type="term" value="P:photosynthesis"/>
    <property type="evidence" value="ECO:0007669"/>
    <property type="project" value="UniProtKB-KW"/>
</dbReference>
<dbReference type="Proteomes" id="UP000007029">
    <property type="component" value="Chromosome"/>
</dbReference>
<dbReference type="EMBL" id="CP000362">
    <property type="protein sequence ID" value="ABG29843.1"/>
    <property type="molecule type" value="Genomic_DNA"/>
</dbReference>
<dbReference type="InterPro" id="IPR008800">
    <property type="entry name" value="PufQ_cyt-su"/>
</dbReference>
<comment type="function">
    <text evidence="1">Required for bacteriochlorophyll biosynthesis. Directly involved in the assembly of both the B875 and B800-850 pigment-protein complexes.</text>
</comment>
<dbReference type="KEGG" id="rde:RD1_0108"/>
<proteinExistence type="inferred from homology"/>
<keyword evidence="8" id="KW-1185">Reference proteome</keyword>
<dbReference type="GO" id="GO:0030494">
    <property type="term" value="P:bacteriochlorophyll biosynthetic process"/>
    <property type="evidence" value="ECO:0007669"/>
    <property type="project" value="UniProtKB-KW"/>
</dbReference>
<evidence type="ECO:0000313" key="8">
    <source>
        <dbReference type="Proteomes" id="UP000007029"/>
    </source>
</evidence>
<organism evidence="7 8">
    <name type="scientific">Roseobacter denitrificans (strain ATCC 33942 / OCh 114)</name>
    <name type="common">Erythrobacter sp. (strain OCh 114)</name>
    <name type="synonym">Roseobacter denitrificans</name>
    <dbReference type="NCBI Taxonomy" id="375451"/>
    <lineage>
        <taxon>Bacteria</taxon>
        <taxon>Pseudomonadati</taxon>
        <taxon>Pseudomonadota</taxon>
        <taxon>Alphaproteobacteria</taxon>
        <taxon>Rhodobacterales</taxon>
        <taxon>Roseobacteraceae</taxon>
        <taxon>Roseobacter</taxon>
    </lineage>
</organism>
<comment type="similarity">
    <text evidence="2">Belongs to the PufQ family.</text>
</comment>
<feature type="transmembrane region" description="Helical" evidence="6">
    <location>
        <begin position="24"/>
        <end position="44"/>
    </location>
</feature>
<keyword evidence="5" id="KW-0077">Bacteriochlorophyll biosynthesis</keyword>